<dbReference type="InterPro" id="IPR017871">
    <property type="entry name" value="ABC_transporter-like_CS"/>
</dbReference>
<accession>D7CB34</accession>
<dbReference type="SUPFAM" id="SSF52540">
    <property type="entry name" value="P-loop containing nucleoside triphosphate hydrolases"/>
    <property type="match status" value="1"/>
</dbReference>
<feature type="transmembrane region" description="Helical" evidence="7">
    <location>
        <begin position="228"/>
        <end position="253"/>
    </location>
</feature>
<dbReference type="GO" id="GO:0034040">
    <property type="term" value="F:ATPase-coupled lipid transmembrane transporter activity"/>
    <property type="evidence" value="ECO:0007669"/>
    <property type="project" value="TreeGrafter"/>
</dbReference>
<dbReference type="InterPro" id="IPR011527">
    <property type="entry name" value="ABC1_TM_dom"/>
</dbReference>
<dbReference type="KEGG" id="sbh:SBI_07597"/>
<dbReference type="Gene3D" id="3.40.50.300">
    <property type="entry name" value="P-loop containing nucleotide triphosphate hydrolases"/>
    <property type="match status" value="1"/>
</dbReference>
<evidence type="ECO:0000256" key="3">
    <source>
        <dbReference type="ARBA" id="ARBA00022741"/>
    </source>
</evidence>
<dbReference type="PANTHER" id="PTHR24221">
    <property type="entry name" value="ATP-BINDING CASSETTE SUB-FAMILY B"/>
    <property type="match status" value="1"/>
</dbReference>
<dbReference type="Pfam" id="PF00005">
    <property type="entry name" value="ABC_tran"/>
    <property type="match status" value="1"/>
</dbReference>
<feature type="domain" description="ABC transporter" evidence="8">
    <location>
        <begin position="331"/>
        <end position="566"/>
    </location>
</feature>
<dbReference type="InterPro" id="IPR003439">
    <property type="entry name" value="ABC_transporter-like_ATP-bd"/>
</dbReference>
<keyword evidence="6 7" id="KW-0472">Membrane</keyword>
<evidence type="ECO:0000256" key="7">
    <source>
        <dbReference type="SAM" id="Phobius"/>
    </source>
</evidence>
<evidence type="ECO:0000313" key="11">
    <source>
        <dbReference type="Proteomes" id="UP000000377"/>
    </source>
</evidence>
<dbReference type="InterPro" id="IPR036640">
    <property type="entry name" value="ABC1_TM_sf"/>
</dbReference>
<dbReference type="InterPro" id="IPR003593">
    <property type="entry name" value="AAA+_ATPase"/>
</dbReference>
<keyword evidence="2 7" id="KW-0812">Transmembrane</keyword>
<dbReference type="SMART" id="SM00382">
    <property type="entry name" value="AAA"/>
    <property type="match status" value="1"/>
</dbReference>
<feature type="domain" description="ABC transmembrane type-1" evidence="9">
    <location>
        <begin position="5"/>
        <end position="278"/>
    </location>
</feature>
<dbReference type="SUPFAM" id="SSF90123">
    <property type="entry name" value="ABC transporter transmembrane region"/>
    <property type="match status" value="1"/>
</dbReference>
<dbReference type="PATRIC" id="fig|749414.3.peg.7809"/>
<keyword evidence="5 7" id="KW-1133">Transmembrane helix</keyword>
<dbReference type="AlphaFoldDB" id="D7CB34"/>
<dbReference type="PROSITE" id="PS50929">
    <property type="entry name" value="ABC_TM1F"/>
    <property type="match status" value="1"/>
</dbReference>
<proteinExistence type="predicted"/>
<dbReference type="Proteomes" id="UP000000377">
    <property type="component" value="Chromosome"/>
</dbReference>
<evidence type="ECO:0000256" key="4">
    <source>
        <dbReference type="ARBA" id="ARBA00022840"/>
    </source>
</evidence>
<dbReference type="GO" id="GO:0016887">
    <property type="term" value="F:ATP hydrolysis activity"/>
    <property type="evidence" value="ECO:0007669"/>
    <property type="project" value="InterPro"/>
</dbReference>
<keyword evidence="4 10" id="KW-0067">ATP-binding</keyword>
<dbReference type="EMBL" id="CP002047">
    <property type="protein sequence ID" value="ADI10717.1"/>
    <property type="molecule type" value="Genomic_DNA"/>
</dbReference>
<keyword evidence="11" id="KW-1185">Reference proteome</keyword>
<dbReference type="CDD" id="cd03228">
    <property type="entry name" value="ABCC_MRP_Like"/>
    <property type="match status" value="1"/>
</dbReference>
<organism evidence="10 11">
    <name type="scientific">Streptomyces bingchenggensis (strain BCW-1)</name>
    <dbReference type="NCBI Taxonomy" id="749414"/>
    <lineage>
        <taxon>Bacteria</taxon>
        <taxon>Bacillati</taxon>
        <taxon>Actinomycetota</taxon>
        <taxon>Actinomycetes</taxon>
        <taxon>Kitasatosporales</taxon>
        <taxon>Streptomycetaceae</taxon>
        <taxon>Streptomyces</taxon>
    </lineage>
</organism>
<evidence type="ECO:0000259" key="8">
    <source>
        <dbReference type="PROSITE" id="PS50893"/>
    </source>
</evidence>
<dbReference type="GO" id="GO:0005886">
    <property type="term" value="C:plasma membrane"/>
    <property type="evidence" value="ECO:0007669"/>
    <property type="project" value="UniProtKB-SubCell"/>
</dbReference>
<feature type="transmembrane region" description="Helical" evidence="7">
    <location>
        <begin position="118"/>
        <end position="139"/>
    </location>
</feature>
<feature type="transmembrane region" description="Helical" evidence="7">
    <location>
        <begin position="145"/>
        <end position="165"/>
    </location>
</feature>
<dbReference type="GO" id="GO:0005524">
    <property type="term" value="F:ATP binding"/>
    <property type="evidence" value="ECO:0007669"/>
    <property type="project" value="UniProtKB-KW"/>
</dbReference>
<dbReference type="PANTHER" id="PTHR24221:SF654">
    <property type="entry name" value="ATP-BINDING CASSETTE SUB-FAMILY B MEMBER 6"/>
    <property type="match status" value="1"/>
</dbReference>
<reference evidence="10 11" key="1">
    <citation type="journal article" date="2010" name="J. Bacteriol.">
        <title>Genome sequence of the milbemycin-producing bacterium Streptomyces bingchenggensis.</title>
        <authorList>
            <person name="Wang X.J."/>
            <person name="Yan Y.J."/>
            <person name="Zhang B."/>
            <person name="An J."/>
            <person name="Wang J.J."/>
            <person name="Tian J."/>
            <person name="Jiang L."/>
            <person name="Chen Y.H."/>
            <person name="Huang S.X."/>
            <person name="Yin M."/>
            <person name="Zhang J."/>
            <person name="Gao A.L."/>
            <person name="Liu C.X."/>
            <person name="Zhu Z.X."/>
            <person name="Xiang W.S."/>
        </authorList>
    </citation>
    <scope>NUCLEOTIDE SEQUENCE [LARGE SCALE GENOMIC DNA]</scope>
    <source>
        <strain evidence="10 11">BCW-1</strain>
    </source>
</reference>
<dbReference type="InterPro" id="IPR039421">
    <property type="entry name" value="Type_1_exporter"/>
</dbReference>
<dbReference type="PROSITE" id="PS50893">
    <property type="entry name" value="ABC_TRANSPORTER_2"/>
    <property type="match status" value="1"/>
</dbReference>
<dbReference type="STRING" id="749414.SBI_07597"/>
<dbReference type="PROSITE" id="PS00211">
    <property type="entry name" value="ABC_TRANSPORTER_1"/>
    <property type="match status" value="1"/>
</dbReference>
<keyword evidence="3" id="KW-0547">Nucleotide-binding</keyword>
<dbReference type="HOGENOM" id="CLU_000604_84_3_11"/>
<gene>
    <name evidence="10" type="ordered locus">SBI_07597</name>
</gene>
<evidence type="ECO:0000256" key="5">
    <source>
        <dbReference type="ARBA" id="ARBA00022989"/>
    </source>
</evidence>
<evidence type="ECO:0000313" key="10">
    <source>
        <dbReference type="EMBL" id="ADI10717.1"/>
    </source>
</evidence>
<feature type="transmembrane region" description="Helical" evidence="7">
    <location>
        <begin position="40"/>
        <end position="58"/>
    </location>
</feature>
<name>D7CB34_STRBB</name>
<evidence type="ECO:0000256" key="6">
    <source>
        <dbReference type="ARBA" id="ARBA00023136"/>
    </source>
</evidence>
<evidence type="ECO:0000256" key="2">
    <source>
        <dbReference type="ARBA" id="ARBA00022692"/>
    </source>
</evidence>
<comment type="subcellular location">
    <subcellularLocation>
        <location evidence="1">Cell membrane</location>
        <topology evidence="1">Multi-pass membrane protein</topology>
    </subcellularLocation>
</comment>
<evidence type="ECO:0000256" key="1">
    <source>
        <dbReference type="ARBA" id="ARBA00004651"/>
    </source>
</evidence>
<sequence length="633" mass="64030">MLWRLAAWSVLESGQTFLSGYALARALDDGFLAGDRGIGLAWLGLAALAVALGAYGTGRVYRAMAALVEPLRDALVRRVVTHAVGGAGGGRTEGGGAGGGTTAVSRLTHQVEIARDTFAGLVMVSRSFVFVAAGALVGLFSLAPVLLLVVLPPLVLGLALFLATLRPMARRQEAFLEADENIAETLGAVASGLRDITAAGAEEPVGADAGGRIDTEYRAARALARWGVVRVVAIGVGGRLPVVLLLVAAPWLLGRGVTTGALVGALAYLQQSLLPALQSLMQALGTGGSRLAVVVRRLAGTAPDGGGAGPALAPGPAVPDGTVARPTSPAVELRAVTFAYGDRAAPVVEGLGLDVPAGGHLAVVGPSGIGKSTLAGLIAGLLEPRSGEVRVCGEPVRGSGAVRAAALRVLIPQEAYVFSGTLADNLRYLCPQAGPGARTDAELAAAAEAVGLDVLLSRIGGPYADVDPGALSAGERQLIALARAYLSPAPVVLLDEATCHLDPAAEARAERAFARRPGTTLIVIAHRVSSARRAERVLVMDGRQTVCGRHAELLERSPLYRDLAGSWGGPGDSGHLLGAGASDPALAPRDADGVHPVARPGLPGDGGHVVAYGPVGQMQAAGDLGDRGAFGGQ</sequence>
<dbReference type="GO" id="GO:0140359">
    <property type="term" value="F:ABC-type transporter activity"/>
    <property type="evidence" value="ECO:0007669"/>
    <property type="project" value="InterPro"/>
</dbReference>
<evidence type="ECO:0000259" key="9">
    <source>
        <dbReference type="PROSITE" id="PS50929"/>
    </source>
</evidence>
<dbReference type="Gene3D" id="1.20.1560.10">
    <property type="entry name" value="ABC transporter type 1, transmembrane domain"/>
    <property type="match status" value="1"/>
</dbReference>
<dbReference type="eggNOG" id="COG1132">
    <property type="taxonomic scope" value="Bacteria"/>
</dbReference>
<dbReference type="InterPro" id="IPR027417">
    <property type="entry name" value="P-loop_NTPase"/>
</dbReference>
<protein>
    <submittedName>
        <fullName evidence="10">ABC transporter ATP-binding protein, AmfA</fullName>
    </submittedName>
</protein>